<feature type="domain" description="Catalase immune-responsive" evidence="1">
    <location>
        <begin position="37"/>
        <end position="95"/>
    </location>
</feature>
<dbReference type="GO" id="GO:0020037">
    <property type="term" value="F:heme binding"/>
    <property type="evidence" value="ECO:0007669"/>
    <property type="project" value="InterPro"/>
</dbReference>
<protein>
    <submittedName>
        <fullName evidence="2">Catalase</fullName>
    </submittedName>
</protein>
<dbReference type="AlphaFoldDB" id="A0A0L7L9M6"/>
<gene>
    <name evidence="2" type="ORF">OBRU01_12706</name>
</gene>
<dbReference type="Proteomes" id="UP000037510">
    <property type="component" value="Unassembled WGS sequence"/>
</dbReference>
<name>A0A0L7L9M6_OPEBR</name>
<keyword evidence="3" id="KW-1185">Reference proteome</keyword>
<dbReference type="Gene3D" id="2.40.180.10">
    <property type="entry name" value="Catalase core domain"/>
    <property type="match status" value="1"/>
</dbReference>
<comment type="caution">
    <text evidence="2">The sequence shown here is derived from an EMBL/GenBank/DDBJ whole genome shotgun (WGS) entry which is preliminary data.</text>
</comment>
<dbReference type="InterPro" id="IPR010582">
    <property type="entry name" value="Catalase_immune_responsive"/>
</dbReference>
<dbReference type="EMBL" id="JTDY01002108">
    <property type="protein sequence ID" value="KOB72095.1"/>
    <property type="molecule type" value="Genomic_DNA"/>
</dbReference>
<reference evidence="2 3" key="1">
    <citation type="journal article" date="2015" name="Genome Biol. Evol.">
        <title>The genome of winter moth (Operophtera brumata) provides a genomic perspective on sexual dimorphism and phenology.</title>
        <authorList>
            <person name="Derks M.F."/>
            <person name="Smit S."/>
            <person name="Salis L."/>
            <person name="Schijlen E."/>
            <person name="Bossers A."/>
            <person name="Mateman C."/>
            <person name="Pijl A.S."/>
            <person name="de Ridder D."/>
            <person name="Groenen M.A."/>
            <person name="Visser M.E."/>
            <person name="Megens H.J."/>
        </authorList>
    </citation>
    <scope>NUCLEOTIDE SEQUENCE [LARGE SCALE GENOMIC DNA]</scope>
    <source>
        <strain evidence="2">WM2013NL</strain>
        <tissue evidence="2">Head and thorax</tissue>
    </source>
</reference>
<proteinExistence type="predicted"/>
<dbReference type="InterPro" id="IPR020835">
    <property type="entry name" value="Catalase_sf"/>
</dbReference>
<evidence type="ECO:0000313" key="3">
    <source>
        <dbReference type="Proteomes" id="UP000037510"/>
    </source>
</evidence>
<dbReference type="SUPFAM" id="SSF56634">
    <property type="entry name" value="Heme-dependent catalase-like"/>
    <property type="match status" value="1"/>
</dbReference>
<sequence length="106" mass="11807">MKDVPNYYPNSFSGPVPFLDDSRPKEKLLVLQRHAVDLSQAAYFYNNVLENDAQRQRLVNVLVTSLVPVKEPVQSRSFKLLHLIDKDLGNRVEIGVKAAALAASTG</sequence>
<organism evidence="2 3">
    <name type="scientific">Operophtera brumata</name>
    <name type="common">Winter moth</name>
    <name type="synonym">Phalaena brumata</name>
    <dbReference type="NCBI Taxonomy" id="104452"/>
    <lineage>
        <taxon>Eukaryota</taxon>
        <taxon>Metazoa</taxon>
        <taxon>Ecdysozoa</taxon>
        <taxon>Arthropoda</taxon>
        <taxon>Hexapoda</taxon>
        <taxon>Insecta</taxon>
        <taxon>Pterygota</taxon>
        <taxon>Neoptera</taxon>
        <taxon>Endopterygota</taxon>
        <taxon>Lepidoptera</taxon>
        <taxon>Glossata</taxon>
        <taxon>Ditrysia</taxon>
        <taxon>Geometroidea</taxon>
        <taxon>Geometridae</taxon>
        <taxon>Larentiinae</taxon>
        <taxon>Operophtera</taxon>
    </lineage>
</organism>
<evidence type="ECO:0000259" key="1">
    <source>
        <dbReference type="Pfam" id="PF06628"/>
    </source>
</evidence>
<dbReference type="Pfam" id="PF06628">
    <property type="entry name" value="Catalase-rel"/>
    <property type="match status" value="1"/>
</dbReference>
<accession>A0A0L7L9M6</accession>
<evidence type="ECO:0000313" key="2">
    <source>
        <dbReference type="EMBL" id="KOB72095.1"/>
    </source>
</evidence>